<proteinExistence type="predicted"/>
<protein>
    <recommendedName>
        <fullName evidence="3">F-box domain-containing protein</fullName>
    </recommendedName>
</protein>
<sequence>MAQDAPKSLHESDLPTEILHAIMFRSLDVLSRVNWRFRRILSLDLLRRTIVCNDTAEFQRIANPLRPGSGDDTGLTTEEARLVKLHTASLVR</sequence>
<keyword evidence="2" id="KW-1185">Reference proteome</keyword>
<name>A0A0C3SDR3_PHLG1</name>
<dbReference type="HOGENOM" id="CLU_2414048_0_0_1"/>
<organism evidence="1 2">
    <name type="scientific">Phlebiopsis gigantea (strain 11061_1 CR5-6)</name>
    <name type="common">White-rot fungus</name>
    <name type="synonym">Peniophora gigantea</name>
    <dbReference type="NCBI Taxonomy" id="745531"/>
    <lineage>
        <taxon>Eukaryota</taxon>
        <taxon>Fungi</taxon>
        <taxon>Dikarya</taxon>
        <taxon>Basidiomycota</taxon>
        <taxon>Agaricomycotina</taxon>
        <taxon>Agaricomycetes</taxon>
        <taxon>Polyporales</taxon>
        <taxon>Phanerochaetaceae</taxon>
        <taxon>Phlebiopsis</taxon>
    </lineage>
</organism>
<evidence type="ECO:0008006" key="3">
    <source>
        <dbReference type="Google" id="ProtNLM"/>
    </source>
</evidence>
<dbReference type="InterPro" id="IPR036047">
    <property type="entry name" value="F-box-like_dom_sf"/>
</dbReference>
<dbReference type="Proteomes" id="UP000053257">
    <property type="component" value="Unassembled WGS sequence"/>
</dbReference>
<dbReference type="SUPFAM" id="SSF81383">
    <property type="entry name" value="F-box domain"/>
    <property type="match status" value="1"/>
</dbReference>
<gene>
    <name evidence="1" type="ORF">PHLGIDRAFT_400617</name>
</gene>
<reference evidence="1 2" key="1">
    <citation type="journal article" date="2014" name="PLoS Genet.">
        <title>Analysis of the Phlebiopsis gigantea genome, transcriptome and secretome provides insight into its pioneer colonization strategies of wood.</title>
        <authorList>
            <person name="Hori C."/>
            <person name="Ishida T."/>
            <person name="Igarashi K."/>
            <person name="Samejima M."/>
            <person name="Suzuki H."/>
            <person name="Master E."/>
            <person name="Ferreira P."/>
            <person name="Ruiz-Duenas F.J."/>
            <person name="Held B."/>
            <person name="Canessa P."/>
            <person name="Larrondo L.F."/>
            <person name="Schmoll M."/>
            <person name="Druzhinina I.S."/>
            <person name="Kubicek C.P."/>
            <person name="Gaskell J.A."/>
            <person name="Kersten P."/>
            <person name="St John F."/>
            <person name="Glasner J."/>
            <person name="Sabat G."/>
            <person name="Splinter BonDurant S."/>
            <person name="Syed K."/>
            <person name="Yadav J."/>
            <person name="Mgbeahuruike A.C."/>
            <person name="Kovalchuk A."/>
            <person name="Asiegbu F.O."/>
            <person name="Lackner G."/>
            <person name="Hoffmeister D."/>
            <person name="Rencoret J."/>
            <person name="Gutierrez A."/>
            <person name="Sun H."/>
            <person name="Lindquist E."/>
            <person name="Barry K."/>
            <person name="Riley R."/>
            <person name="Grigoriev I.V."/>
            <person name="Henrissat B."/>
            <person name="Kues U."/>
            <person name="Berka R.M."/>
            <person name="Martinez A.T."/>
            <person name="Covert S.F."/>
            <person name="Blanchette R.A."/>
            <person name="Cullen D."/>
        </authorList>
    </citation>
    <scope>NUCLEOTIDE SEQUENCE [LARGE SCALE GENOMIC DNA]</scope>
    <source>
        <strain evidence="1 2">11061_1 CR5-6</strain>
    </source>
</reference>
<accession>A0A0C3SDR3</accession>
<dbReference type="EMBL" id="KN840442">
    <property type="protein sequence ID" value="KIP12077.1"/>
    <property type="molecule type" value="Genomic_DNA"/>
</dbReference>
<evidence type="ECO:0000313" key="1">
    <source>
        <dbReference type="EMBL" id="KIP12077.1"/>
    </source>
</evidence>
<evidence type="ECO:0000313" key="2">
    <source>
        <dbReference type="Proteomes" id="UP000053257"/>
    </source>
</evidence>
<dbReference type="AlphaFoldDB" id="A0A0C3SDR3"/>